<organism evidence="1 2">
    <name type="scientific">Naganishia friedmannii</name>
    <dbReference type="NCBI Taxonomy" id="89922"/>
    <lineage>
        <taxon>Eukaryota</taxon>
        <taxon>Fungi</taxon>
        <taxon>Dikarya</taxon>
        <taxon>Basidiomycota</taxon>
        <taxon>Agaricomycotina</taxon>
        <taxon>Tremellomycetes</taxon>
        <taxon>Filobasidiales</taxon>
        <taxon>Filobasidiaceae</taxon>
        <taxon>Naganishia</taxon>
    </lineage>
</organism>
<evidence type="ECO:0000313" key="1">
    <source>
        <dbReference type="EMBL" id="KAJ9100611.1"/>
    </source>
</evidence>
<sequence>MEDLAKSTDISDITLASSRFEPGKQGVGKLETRNRTDDPLDGYIDIYQRVFLQPGAFDNLTNLPQLYHQYRASAGNVSEHILPYEPYPTGLRRSDAPRDISTETEGDGIVLVVHVLQGPNGQVEKMSVCSGFAIGTAKSDEGQDTALESDTIVTCAHTLEEINRHLREPFAAMQPSCSFIIPSEGKPRLIASAQSSLPRSDLLVLSTVPTKRKPLTTLPVSPFPLAVGNGILTHIFGSPDVPSIMRSKNRRTAAGFAVTSGPAEVEEPINWLEGKAWRRWAQGEFLGYRSYTGQEVEAGTSSQLPHLLTSILPTHGSSGGPIIDSTTGAVVGMTSGRRMDNRVEGERGWGAAAEGIFEMFALPGFVPASKRIR</sequence>
<accession>A0ACC2VNC1</accession>
<gene>
    <name evidence="1" type="ORF">QFC21_003655</name>
</gene>
<name>A0ACC2VNC1_9TREE</name>
<keyword evidence="2" id="KW-1185">Reference proteome</keyword>
<comment type="caution">
    <text evidence="1">The sequence shown here is derived from an EMBL/GenBank/DDBJ whole genome shotgun (WGS) entry which is preliminary data.</text>
</comment>
<reference evidence="1" key="1">
    <citation type="submission" date="2023-04" db="EMBL/GenBank/DDBJ databases">
        <title>Draft Genome sequencing of Naganishia species isolated from polar environments using Oxford Nanopore Technology.</title>
        <authorList>
            <person name="Leo P."/>
            <person name="Venkateswaran K."/>
        </authorList>
    </citation>
    <scope>NUCLEOTIDE SEQUENCE</scope>
    <source>
        <strain evidence="1">MNA-CCFEE 5423</strain>
    </source>
</reference>
<protein>
    <submittedName>
        <fullName evidence="1">Uncharacterized protein</fullName>
    </submittedName>
</protein>
<dbReference type="EMBL" id="JASBWT010000011">
    <property type="protein sequence ID" value="KAJ9100611.1"/>
    <property type="molecule type" value="Genomic_DNA"/>
</dbReference>
<evidence type="ECO:0000313" key="2">
    <source>
        <dbReference type="Proteomes" id="UP001227268"/>
    </source>
</evidence>
<proteinExistence type="predicted"/>
<dbReference type="Proteomes" id="UP001227268">
    <property type="component" value="Unassembled WGS sequence"/>
</dbReference>